<reference evidence="1" key="1">
    <citation type="submission" date="2022-09" db="EMBL/GenBank/DDBJ databases">
        <title>Winslowiella arboricola sp. nov., isolated from bleeding cankers on broadleaf hosts.</title>
        <authorList>
            <person name="Brady C."/>
            <person name="Kaur S."/>
            <person name="Crampton B."/>
            <person name="Maddock D."/>
            <person name="Arnold D."/>
            <person name="Denman S."/>
        </authorList>
    </citation>
    <scope>NUCLEOTIDE SEQUENCE</scope>
    <source>
        <strain evidence="1">BAC 15a-03b</strain>
    </source>
</reference>
<accession>A0A9J6PL27</accession>
<keyword evidence="2" id="KW-1185">Reference proteome</keyword>
<sequence length="59" mass="6473">MKTALTALKCHYWREMPLGWALNTLAAGITDVKSFYLFAACWLPLSPFSLVLAETAAAP</sequence>
<evidence type="ECO:0000313" key="1">
    <source>
        <dbReference type="EMBL" id="MCU5777155.1"/>
    </source>
</evidence>
<dbReference type="EMBL" id="JAODIM010000038">
    <property type="protein sequence ID" value="MCU5777155.1"/>
    <property type="molecule type" value="Genomic_DNA"/>
</dbReference>
<evidence type="ECO:0000313" key="2">
    <source>
        <dbReference type="Proteomes" id="UP001064262"/>
    </source>
</evidence>
<gene>
    <name evidence="1" type="ORF">N5923_06570</name>
</gene>
<dbReference type="Proteomes" id="UP001064262">
    <property type="component" value="Unassembled WGS sequence"/>
</dbReference>
<organism evidence="1 2">
    <name type="scientific">Winslowiella arboricola</name>
    <dbReference type="NCBI Taxonomy" id="2978220"/>
    <lineage>
        <taxon>Bacteria</taxon>
        <taxon>Pseudomonadati</taxon>
        <taxon>Pseudomonadota</taxon>
        <taxon>Gammaproteobacteria</taxon>
        <taxon>Enterobacterales</taxon>
        <taxon>Erwiniaceae</taxon>
        <taxon>Winslowiella</taxon>
    </lineage>
</organism>
<protein>
    <submittedName>
        <fullName evidence="1">Uncharacterized protein</fullName>
    </submittedName>
</protein>
<dbReference type="RefSeq" id="WP_267142224.1">
    <property type="nucleotide sequence ID" value="NZ_JAODIL010000067.1"/>
</dbReference>
<dbReference type="AlphaFoldDB" id="A0A9J6PL27"/>
<comment type="caution">
    <text evidence="1">The sequence shown here is derived from an EMBL/GenBank/DDBJ whole genome shotgun (WGS) entry which is preliminary data.</text>
</comment>
<proteinExistence type="predicted"/>
<name>A0A9J6PL27_9GAMM</name>